<feature type="region of interest" description="Disordered" evidence="1">
    <location>
        <begin position="126"/>
        <end position="146"/>
    </location>
</feature>
<accession>A0A0W7YXQ3</accession>
<dbReference type="InterPro" id="IPR012902">
    <property type="entry name" value="N_methyl_site"/>
</dbReference>
<dbReference type="InterPro" id="IPR045584">
    <property type="entry name" value="Pilin-like"/>
</dbReference>
<sequence length="146" mass="15978">MKSKLHHSSRGFTLIELMIVVAVIGILGAIAYPSYTEYVMRSHRTDARMGLLQAQQWLERAATATGLYPTTLPASLTWANDSSKRYVISFANGNTNAAFTLTATPKPNSPQTKDKCGTLTLTHTGQRDIKDQPSGSTMTAADCWNR</sequence>
<dbReference type="KEGG" id="cke:B5M06_01785"/>
<keyword evidence="2" id="KW-0472">Membrane</keyword>
<gene>
    <name evidence="4" type="ORF">AS359_13540</name>
    <name evidence="3" type="ORF">B5M06_01785</name>
</gene>
<dbReference type="InterPro" id="IPR031982">
    <property type="entry name" value="PilE-like"/>
</dbReference>
<reference evidence="4 5" key="1">
    <citation type="submission" date="2015-12" db="EMBL/GenBank/DDBJ databases">
        <title>Complete genome sequence of a multi-drug resistant strain Acidovorax sp. 12322-1.</title>
        <authorList>
            <person name="Ming D."/>
            <person name="Wang M."/>
            <person name="Hu S."/>
            <person name="Zhou Y."/>
            <person name="Jiang T."/>
        </authorList>
    </citation>
    <scope>NUCLEOTIDE SEQUENCE [LARGE SCALE GENOMIC DNA]</scope>
    <source>
        <strain evidence="4 5">12322-1</strain>
    </source>
</reference>
<accession>A0A1V0BB69</accession>
<evidence type="ECO:0000313" key="4">
    <source>
        <dbReference type="EMBL" id="KUF39859.1"/>
    </source>
</evidence>
<dbReference type="EMBL" id="LPXH01000034">
    <property type="protein sequence ID" value="KUF39859.1"/>
    <property type="molecule type" value="Genomic_DNA"/>
</dbReference>
<dbReference type="Proteomes" id="UP000242792">
    <property type="component" value="Chromosome"/>
</dbReference>
<dbReference type="EMBL" id="CP020121">
    <property type="protein sequence ID" value="AQZ97179.1"/>
    <property type="molecule type" value="Genomic_DNA"/>
</dbReference>
<protein>
    <submittedName>
        <fullName evidence="4">Fimbrial protein</fullName>
    </submittedName>
    <submittedName>
        <fullName evidence="3">Prepilin-type cleavage/methylation domain-containing protein</fullName>
    </submittedName>
</protein>
<dbReference type="GeneID" id="83038043"/>
<dbReference type="Pfam" id="PF07963">
    <property type="entry name" value="N_methyl"/>
    <property type="match status" value="1"/>
</dbReference>
<evidence type="ECO:0000313" key="6">
    <source>
        <dbReference type="Proteomes" id="UP000242792"/>
    </source>
</evidence>
<dbReference type="PANTHER" id="PTHR30093:SF47">
    <property type="entry name" value="TYPE IV PILUS NON-CORE MINOR PILIN PILE"/>
    <property type="match status" value="1"/>
</dbReference>
<evidence type="ECO:0000313" key="3">
    <source>
        <dbReference type="EMBL" id="AQZ97179.1"/>
    </source>
</evidence>
<organism evidence="4 5">
    <name type="scientific">Comamonas kerstersii</name>
    <dbReference type="NCBI Taxonomy" id="225992"/>
    <lineage>
        <taxon>Bacteria</taxon>
        <taxon>Pseudomonadati</taxon>
        <taxon>Pseudomonadota</taxon>
        <taxon>Betaproteobacteria</taxon>
        <taxon>Burkholderiales</taxon>
        <taxon>Comamonadaceae</taxon>
        <taxon>Comamonas</taxon>
    </lineage>
</organism>
<dbReference type="Pfam" id="PF16732">
    <property type="entry name" value="ComP_DUS"/>
    <property type="match status" value="1"/>
</dbReference>
<dbReference type="RefSeq" id="WP_054066781.1">
    <property type="nucleotide sequence ID" value="NZ_CP020121.1"/>
</dbReference>
<keyword evidence="5" id="KW-1185">Reference proteome</keyword>
<proteinExistence type="predicted"/>
<dbReference type="Gene3D" id="3.30.700.10">
    <property type="entry name" value="Glycoprotein, Type 4 Pilin"/>
    <property type="match status" value="1"/>
</dbReference>
<dbReference type="OrthoDB" id="8592370at2"/>
<dbReference type="PANTHER" id="PTHR30093">
    <property type="entry name" value="GENERAL SECRETION PATHWAY PROTEIN G"/>
    <property type="match status" value="1"/>
</dbReference>
<reference evidence="3 6" key="2">
    <citation type="submission" date="2017-03" db="EMBL/GenBank/DDBJ databases">
        <title>Rapid Whole Genome Sequencing of Comamonas kerstersii Causing Continuous ambulatory Peritoneal Dialysis-Associated Peritonitis.</title>
        <authorList>
            <person name="Zheng B."/>
        </authorList>
    </citation>
    <scope>NUCLEOTIDE SEQUENCE [LARGE SCALE GENOMIC DNA]</scope>
    <source>
        <strain evidence="3 6">8943</strain>
    </source>
</reference>
<dbReference type="Proteomes" id="UP000053300">
    <property type="component" value="Unassembled WGS sequence"/>
</dbReference>
<dbReference type="STRING" id="225992.B5M06_01785"/>
<dbReference type="SUPFAM" id="SSF54523">
    <property type="entry name" value="Pili subunits"/>
    <property type="match status" value="1"/>
</dbReference>
<keyword evidence="2" id="KW-0812">Transmembrane</keyword>
<dbReference type="NCBIfam" id="TIGR02532">
    <property type="entry name" value="IV_pilin_GFxxxE"/>
    <property type="match status" value="1"/>
</dbReference>
<keyword evidence="2" id="KW-1133">Transmembrane helix</keyword>
<feature type="transmembrane region" description="Helical" evidence="2">
    <location>
        <begin position="12"/>
        <end position="35"/>
    </location>
</feature>
<dbReference type="PROSITE" id="PS00409">
    <property type="entry name" value="PROKAR_NTER_METHYL"/>
    <property type="match status" value="1"/>
</dbReference>
<dbReference type="AlphaFoldDB" id="A0A0W7YXQ3"/>
<evidence type="ECO:0000256" key="2">
    <source>
        <dbReference type="SAM" id="Phobius"/>
    </source>
</evidence>
<dbReference type="GO" id="GO:0043683">
    <property type="term" value="P:type IV pilus assembly"/>
    <property type="evidence" value="ECO:0007669"/>
    <property type="project" value="InterPro"/>
</dbReference>
<name>A0A0W7YXQ3_9BURK</name>
<evidence type="ECO:0000256" key="1">
    <source>
        <dbReference type="SAM" id="MobiDB-lite"/>
    </source>
</evidence>
<evidence type="ECO:0000313" key="5">
    <source>
        <dbReference type="Proteomes" id="UP000053300"/>
    </source>
</evidence>